<evidence type="ECO:0000259" key="5">
    <source>
        <dbReference type="PROSITE" id="PS01178"/>
    </source>
</evidence>
<comment type="subcellular location">
    <subcellularLocation>
        <location evidence="1">Secreted</location>
    </subcellularLocation>
</comment>
<organism evidence="6 7">
    <name type="scientific">Leptobrachium leishanense</name>
    <name type="common">Leishan spiny toad</name>
    <dbReference type="NCBI Taxonomy" id="445787"/>
    <lineage>
        <taxon>Eukaryota</taxon>
        <taxon>Metazoa</taxon>
        <taxon>Chordata</taxon>
        <taxon>Craniata</taxon>
        <taxon>Vertebrata</taxon>
        <taxon>Euteleostomi</taxon>
        <taxon>Amphibia</taxon>
        <taxon>Batrachia</taxon>
        <taxon>Anura</taxon>
        <taxon>Pelobatoidea</taxon>
        <taxon>Megophryidae</taxon>
        <taxon>Leptobrachium</taxon>
    </lineage>
</organism>
<evidence type="ECO:0000256" key="3">
    <source>
        <dbReference type="ARBA" id="ARBA00023157"/>
    </source>
</evidence>
<evidence type="ECO:0000313" key="6">
    <source>
        <dbReference type="Ensembl" id="ENSLLEP00000049280.1"/>
    </source>
</evidence>
<dbReference type="AlphaFoldDB" id="A0A8C5RAG2"/>
<keyword evidence="4" id="KW-0472">Membrane</keyword>
<keyword evidence="4" id="KW-0812">Transmembrane</keyword>
<evidence type="ECO:0000256" key="4">
    <source>
        <dbReference type="SAM" id="Phobius"/>
    </source>
</evidence>
<keyword evidence="3" id="KW-1015">Disulfide bond</keyword>
<protein>
    <recommendedName>
        <fullName evidence="5">Anaphylatoxin-like domain-containing protein</fullName>
    </recommendedName>
</protein>
<feature type="domain" description="Anaphylatoxin-like" evidence="5">
    <location>
        <begin position="19"/>
        <end position="56"/>
    </location>
</feature>
<dbReference type="InterPro" id="IPR000020">
    <property type="entry name" value="Anaphylatoxin/fibulin"/>
</dbReference>
<feature type="transmembrane region" description="Helical" evidence="4">
    <location>
        <begin position="78"/>
        <end position="97"/>
    </location>
</feature>
<evidence type="ECO:0000313" key="7">
    <source>
        <dbReference type="Proteomes" id="UP000694569"/>
    </source>
</evidence>
<reference evidence="6" key="2">
    <citation type="submission" date="2025-09" db="UniProtKB">
        <authorList>
            <consortium name="Ensembl"/>
        </authorList>
    </citation>
    <scope>IDENTIFICATION</scope>
</reference>
<dbReference type="GO" id="GO:0005576">
    <property type="term" value="C:extracellular region"/>
    <property type="evidence" value="ECO:0007669"/>
    <property type="project" value="UniProtKB-SubCell"/>
</dbReference>
<proteinExistence type="predicted"/>
<dbReference type="Ensembl" id="ENSLLET00000051200.1">
    <property type="protein sequence ID" value="ENSLLEP00000049280.1"/>
    <property type="gene ID" value="ENSLLEG00000031021.1"/>
</dbReference>
<dbReference type="SUPFAM" id="SSF47686">
    <property type="entry name" value="Anaphylotoxins (complement system)"/>
    <property type="match status" value="1"/>
</dbReference>
<keyword evidence="7" id="KW-1185">Reference proteome</keyword>
<dbReference type="Pfam" id="PF01821">
    <property type="entry name" value="ANATO"/>
    <property type="match status" value="1"/>
</dbReference>
<dbReference type="Proteomes" id="UP000694569">
    <property type="component" value="Unplaced"/>
</dbReference>
<sequence length="99" mass="11591">PLQRKLTPNSYKNIQLKNCCMDGVYCYLQEKDCSAGINRVKKLRKQQCVSAFSECCSYARQVKEKADEPIKDMTLGRMCRFLILIWTFTVCELYLNVTY</sequence>
<dbReference type="PROSITE" id="PS01178">
    <property type="entry name" value="ANAPHYLATOXIN_2"/>
    <property type="match status" value="1"/>
</dbReference>
<reference evidence="6" key="1">
    <citation type="submission" date="2025-08" db="UniProtKB">
        <authorList>
            <consortium name="Ensembl"/>
        </authorList>
    </citation>
    <scope>IDENTIFICATION</scope>
</reference>
<accession>A0A8C5RAG2</accession>
<evidence type="ECO:0000256" key="2">
    <source>
        <dbReference type="ARBA" id="ARBA00022525"/>
    </source>
</evidence>
<name>A0A8C5RAG2_9ANUR</name>
<dbReference type="Gene3D" id="1.20.91.20">
    <property type="entry name" value="Anaphylotoxins (complement system)"/>
    <property type="match status" value="1"/>
</dbReference>
<keyword evidence="2" id="KW-0964">Secreted</keyword>
<dbReference type="InterPro" id="IPR018081">
    <property type="entry name" value="Anaphylatoxin_comp_syst"/>
</dbReference>
<keyword evidence="4" id="KW-1133">Transmembrane helix</keyword>
<evidence type="ECO:0000256" key="1">
    <source>
        <dbReference type="ARBA" id="ARBA00004613"/>
    </source>
</evidence>